<dbReference type="InterPro" id="IPR038488">
    <property type="entry name" value="Integrase_DNA-bd_sf"/>
</dbReference>
<evidence type="ECO:0000313" key="2">
    <source>
        <dbReference type="EMBL" id="PTD24415.1"/>
    </source>
</evidence>
<dbReference type="Gene3D" id="3.40.50.300">
    <property type="entry name" value="P-loop containing nucleotide triphosphate hydrolases"/>
    <property type="match status" value="1"/>
</dbReference>
<protein>
    <recommendedName>
        <fullName evidence="1">Integrase DNA-binding domain-containing protein</fullName>
    </recommendedName>
</protein>
<dbReference type="SUPFAM" id="SSF52540">
    <property type="entry name" value="P-loop containing nucleoside triphosphate hydrolases"/>
    <property type="match status" value="1"/>
</dbReference>
<feature type="domain" description="Integrase DNA-binding" evidence="1">
    <location>
        <begin position="18"/>
        <end position="71"/>
    </location>
</feature>
<sequence>MKGYGLRVASPPALGKPPRRVFIVMGRVAGKSIQFTIGAYGTYTEDAARKRAQKLLQDMREGIDPRDAKKHDAAVAVTLRDVADAYKDRPGKLKGSSSDVIERHVTTTFEAWLSKPSRSAVARGCGIGYIQTADDPYSCIDMDVKDGTPREALDRYQSIIDQFDSYTEHSQSGRGFHVWVRGKIGDGKRRDGVEIYSQARFMICTGNVVREQPIAERQALLTNMVSLMVPEPPAKIELWGEDHADWSAATRAAEDGGELGRLFGGDWEGRYPSQSEADLALIKLLLPLTESPGECWGTFRMSKLGERKKARRIDYAQSTMALAMQHLANDAASVQHGQTMAAGLLWQGPPPHSQRHFRLLSDGDLDRLPALRWLVKRIIPDAGIGAIYGDSGTFKSFLTLDLMAHISNGNEWFGNRVRAAPAVYVPFEGQGGIPNRVKAWRLAQAARQNPEMLFSVIPPDDVRTNISVIMEPINLREQADRDTLVATLTEQGWAGGVLCIDTLAHASAGIDENSSAMAEMISIFRDLQLRLGGVVLLIHHSGKDSSRGMRGWSGLHAAMDFVIECQRDKDDPALAAEFVLAKVKDGSTGARTRFRLEVVQIGMDEDGDYMSSLVVAPTPAEEAPGADYPFKQDRSAEDAEDEQFVWEWVKRAVENGEYPSGRSLEGQRANQMNQERKLTQVRLRDAIHRLRAASRLVDADEKAPSGNVYMVTQ</sequence>
<dbReference type="InterPro" id="IPR025166">
    <property type="entry name" value="Integrase_DNA_bind_dom"/>
</dbReference>
<evidence type="ECO:0000259" key="1">
    <source>
        <dbReference type="Pfam" id="PF13356"/>
    </source>
</evidence>
<accession>A0A2T4I4G5</accession>
<comment type="caution">
    <text evidence="2">The sequence shown here is derived from an EMBL/GenBank/DDBJ whole genome shotgun (WGS) entry which is preliminary data.</text>
</comment>
<dbReference type="RefSeq" id="WP_107394553.1">
    <property type="nucleotide sequence ID" value="NZ_PHHF01000034.1"/>
</dbReference>
<dbReference type="AlphaFoldDB" id="A0A2T4I4G5"/>
<organism evidence="2 3">
    <name type="scientific">Edaphosphingomonas fennica</name>
    <dbReference type="NCBI Taxonomy" id="114404"/>
    <lineage>
        <taxon>Bacteria</taxon>
        <taxon>Pseudomonadati</taxon>
        <taxon>Pseudomonadota</taxon>
        <taxon>Alphaproteobacteria</taxon>
        <taxon>Sphingomonadales</taxon>
        <taxon>Rhizorhabdaceae</taxon>
        <taxon>Edaphosphingomonas</taxon>
    </lineage>
</organism>
<dbReference type="Pfam" id="PF13356">
    <property type="entry name" value="Arm-DNA-bind_3"/>
    <property type="match status" value="1"/>
</dbReference>
<name>A0A2T4I4G5_9SPHN</name>
<dbReference type="Gene3D" id="3.30.160.390">
    <property type="entry name" value="Integrase, DNA-binding domain"/>
    <property type="match status" value="1"/>
</dbReference>
<proteinExistence type="predicted"/>
<gene>
    <name evidence="2" type="ORF">CV103_07820</name>
</gene>
<keyword evidence="3" id="KW-1185">Reference proteome</keyword>
<dbReference type="Proteomes" id="UP000241206">
    <property type="component" value="Unassembled WGS sequence"/>
</dbReference>
<dbReference type="Pfam" id="PF13481">
    <property type="entry name" value="AAA_25"/>
    <property type="match status" value="1"/>
</dbReference>
<dbReference type="InterPro" id="IPR027417">
    <property type="entry name" value="P-loop_NTPase"/>
</dbReference>
<dbReference type="EMBL" id="PHHF01000034">
    <property type="protein sequence ID" value="PTD24415.1"/>
    <property type="molecule type" value="Genomic_DNA"/>
</dbReference>
<evidence type="ECO:0000313" key="3">
    <source>
        <dbReference type="Proteomes" id="UP000241206"/>
    </source>
</evidence>
<reference evidence="2 3" key="1">
    <citation type="submission" date="2017-11" db="EMBL/GenBank/DDBJ databases">
        <title>Sphingomonas oleivorans sp. nov., isolated from oil-contaminated soil.</title>
        <authorList>
            <person name="Wang L."/>
            <person name="Chen L."/>
        </authorList>
    </citation>
    <scope>NUCLEOTIDE SEQUENCE [LARGE SCALE GENOMIC DNA]</scope>
    <source>
        <strain evidence="2 3">K101</strain>
    </source>
</reference>